<dbReference type="Gene3D" id="1.10.20.10">
    <property type="entry name" value="Histone, subunit A"/>
    <property type="match status" value="1"/>
</dbReference>
<keyword evidence="3" id="KW-0804">Transcription</keyword>
<dbReference type="PANTHER" id="PTHR11064:SF196">
    <property type="entry name" value="NUCLEAR TRANSCRIPTION FACTOR Y SUBUNIT B-6"/>
    <property type="match status" value="1"/>
</dbReference>
<keyword evidence="2" id="KW-0805">Transcription regulation</keyword>
<comment type="similarity">
    <text evidence="1">Belongs to the NFYB/HAP3 subunit family.</text>
</comment>
<gene>
    <name evidence="6" type="ORF">Ahy_B07g088821</name>
</gene>
<dbReference type="SMR" id="A0A444YFK8"/>
<evidence type="ECO:0000256" key="2">
    <source>
        <dbReference type="ARBA" id="ARBA00023015"/>
    </source>
</evidence>
<reference evidence="6 7" key="1">
    <citation type="submission" date="2019-01" db="EMBL/GenBank/DDBJ databases">
        <title>Sequencing of cultivated peanut Arachis hypogaea provides insights into genome evolution and oil improvement.</title>
        <authorList>
            <person name="Chen X."/>
        </authorList>
    </citation>
    <scope>NUCLEOTIDE SEQUENCE [LARGE SCALE GENOMIC DNA]</scope>
    <source>
        <strain evidence="7">cv. Fuhuasheng</strain>
        <tissue evidence="6">Leaves</tissue>
    </source>
</reference>
<name>A0A444YFK8_ARAHY</name>
<evidence type="ECO:0000256" key="4">
    <source>
        <dbReference type="SAM" id="MobiDB-lite"/>
    </source>
</evidence>
<feature type="domain" description="Transcription factor CBF/NF-Y/archaeal histone" evidence="5">
    <location>
        <begin position="1"/>
        <end position="55"/>
    </location>
</feature>
<dbReference type="CDD" id="cd22907">
    <property type="entry name" value="HFD_NFYB"/>
    <property type="match status" value="1"/>
</dbReference>
<dbReference type="GO" id="GO:0000978">
    <property type="term" value="F:RNA polymerase II cis-regulatory region sequence-specific DNA binding"/>
    <property type="evidence" value="ECO:0007669"/>
    <property type="project" value="TreeGrafter"/>
</dbReference>
<dbReference type="InterPro" id="IPR003958">
    <property type="entry name" value="CBFA_NFYB_domain"/>
</dbReference>
<dbReference type="AlphaFoldDB" id="A0A444YFK8"/>
<evidence type="ECO:0000313" key="7">
    <source>
        <dbReference type="Proteomes" id="UP000289738"/>
    </source>
</evidence>
<dbReference type="PANTHER" id="PTHR11064">
    <property type="entry name" value="CCAAT-BINDING TRANSCRIPTION FACTOR-RELATED"/>
    <property type="match status" value="1"/>
</dbReference>
<dbReference type="PRINTS" id="PR00615">
    <property type="entry name" value="CCAATSUBUNTA"/>
</dbReference>
<dbReference type="InterPro" id="IPR027113">
    <property type="entry name" value="Transc_fact_NFYB/HAP3"/>
</dbReference>
<dbReference type="GO" id="GO:0001228">
    <property type="term" value="F:DNA-binding transcription activator activity, RNA polymerase II-specific"/>
    <property type="evidence" value="ECO:0007669"/>
    <property type="project" value="InterPro"/>
</dbReference>
<organism evidence="6 7">
    <name type="scientific">Arachis hypogaea</name>
    <name type="common">Peanut</name>
    <dbReference type="NCBI Taxonomy" id="3818"/>
    <lineage>
        <taxon>Eukaryota</taxon>
        <taxon>Viridiplantae</taxon>
        <taxon>Streptophyta</taxon>
        <taxon>Embryophyta</taxon>
        <taxon>Tracheophyta</taxon>
        <taxon>Spermatophyta</taxon>
        <taxon>Magnoliopsida</taxon>
        <taxon>eudicotyledons</taxon>
        <taxon>Gunneridae</taxon>
        <taxon>Pentapetalae</taxon>
        <taxon>rosids</taxon>
        <taxon>fabids</taxon>
        <taxon>Fabales</taxon>
        <taxon>Fabaceae</taxon>
        <taxon>Papilionoideae</taxon>
        <taxon>50 kb inversion clade</taxon>
        <taxon>dalbergioids sensu lato</taxon>
        <taxon>Dalbergieae</taxon>
        <taxon>Pterocarpus clade</taxon>
        <taxon>Arachis</taxon>
    </lineage>
</organism>
<feature type="region of interest" description="Disordered" evidence="4">
    <location>
        <begin position="85"/>
        <end position="110"/>
    </location>
</feature>
<dbReference type="Gramene" id="arahy.Tifrunner.gnm2.ann2.Ah17g018800.1">
    <property type="protein sequence ID" value="arahy.Tifrunner.gnm2.ann2.Ah17g018800.1-CDS-1"/>
    <property type="gene ID" value="arahy.Tifrunner.gnm2.ann2.Ah17g018800"/>
</dbReference>
<sequence length="160" mass="17523">MRQIVPKHAKICDDTKEIVRSCVCEFIGIVTYEANGHCDTEQRRTLAAEDIIWAMSSLGFDNYAELLKAHLSHVRYIGAEAHYTDAPQRPDENVAPPPTPTRGGVGGPTSFVCRSEYDPRETGKVCGGFRLGGGAWSTSGDNVGGSEFDPLAYLNRDKFL</sequence>
<proteinExistence type="inferred from homology"/>
<evidence type="ECO:0000313" key="6">
    <source>
        <dbReference type="EMBL" id="RYR00687.1"/>
    </source>
</evidence>
<evidence type="ECO:0000256" key="1">
    <source>
        <dbReference type="ARBA" id="ARBA00009053"/>
    </source>
</evidence>
<keyword evidence="7" id="KW-1185">Reference proteome</keyword>
<dbReference type="GO" id="GO:0016602">
    <property type="term" value="C:CCAAT-binding factor complex"/>
    <property type="evidence" value="ECO:0007669"/>
    <property type="project" value="InterPro"/>
</dbReference>
<dbReference type="GO" id="GO:0046982">
    <property type="term" value="F:protein heterodimerization activity"/>
    <property type="evidence" value="ECO:0007669"/>
    <property type="project" value="InterPro"/>
</dbReference>
<evidence type="ECO:0000259" key="5">
    <source>
        <dbReference type="Pfam" id="PF00808"/>
    </source>
</evidence>
<accession>A0A444YFK8</accession>
<dbReference type="STRING" id="3818.A0A444YFK8"/>
<dbReference type="OrthoDB" id="386949at2759"/>
<dbReference type="Proteomes" id="UP000289738">
    <property type="component" value="Chromosome B07"/>
</dbReference>
<comment type="caution">
    <text evidence="6">The sequence shown here is derived from an EMBL/GenBank/DDBJ whole genome shotgun (WGS) entry which is preliminary data.</text>
</comment>
<dbReference type="Pfam" id="PF00808">
    <property type="entry name" value="CBFD_NFYB_HMF"/>
    <property type="match status" value="1"/>
</dbReference>
<dbReference type="InterPro" id="IPR009072">
    <property type="entry name" value="Histone-fold"/>
</dbReference>
<dbReference type="SUPFAM" id="SSF47113">
    <property type="entry name" value="Histone-fold"/>
    <property type="match status" value="1"/>
</dbReference>
<protein>
    <recommendedName>
        <fullName evidence="5">Transcription factor CBF/NF-Y/archaeal histone domain-containing protein</fullName>
    </recommendedName>
</protein>
<evidence type="ECO:0000256" key="3">
    <source>
        <dbReference type="ARBA" id="ARBA00023163"/>
    </source>
</evidence>
<dbReference type="EMBL" id="SDMP01000017">
    <property type="protein sequence ID" value="RYR00687.1"/>
    <property type="molecule type" value="Genomic_DNA"/>
</dbReference>